<name>A0A2Z6ZUK6_9LAMI</name>
<gene>
    <name evidence="2" type="ORF">F511_46206</name>
</gene>
<evidence type="ECO:0000313" key="3">
    <source>
        <dbReference type="Proteomes" id="UP000250235"/>
    </source>
</evidence>
<sequence length="74" mass="8262">MDDPDARDKATSYRKKLTSRKIPVARILRPTTGQPAASISSLAQPVDKKIQTQEKQAKCRDSTRRKKPVAAVKE</sequence>
<dbReference type="EMBL" id="KV094994">
    <property type="protein sequence ID" value="KZT76769.1"/>
    <property type="molecule type" value="Genomic_DNA"/>
</dbReference>
<feature type="compositionally biased region" description="Basic and acidic residues" evidence="1">
    <location>
        <begin position="46"/>
        <end position="62"/>
    </location>
</feature>
<feature type="compositionally biased region" description="Polar residues" evidence="1">
    <location>
        <begin position="31"/>
        <end position="43"/>
    </location>
</feature>
<proteinExistence type="predicted"/>
<evidence type="ECO:0000313" key="2">
    <source>
        <dbReference type="EMBL" id="KZT76769.1"/>
    </source>
</evidence>
<dbReference type="Proteomes" id="UP000250235">
    <property type="component" value="Unassembled WGS sequence"/>
</dbReference>
<protein>
    <submittedName>
        <fullName evidence="2">Uncharacterized protein</fullName>
    </submittedName>
</protein>
<accession>A0A2Z6ZUK6</accession>
<dbReference type="AlphaFoldDB" id="A0A2Z6ZUK6"/>
<evidence type="ECO:0000256" key="1">
    <source>
        <dbReference type="SAM" id="MobiDB-lite"/>
    </source>
</evidence>
<organism evidence="2 3">
    <name type="scientific">Dorcoceras hygrometricum</name>
    <dbReference type="NCBI Taxonomy" id="472368"/>
    <lineage>
        <taxon>Eukaryota</taxon>
        <taxon>Viridiplantae</taxon>
        <taxon>Streptophyta</taxon>
        <taxon>Embryophyta</taxon>
        <taxon>Tracheophyta</taxon>
        <taxon>Spermatophyta</taxon>
        <taxon>Magnoliopsida</taxon>
        <taxon>eudicotyledons</taxon>
        <taxon>Gunneridae</taxon>
        <taxon>Pentapetalae</taxon>
        <taxon>asterids</taxon>
        <taxon>lamiids</taxon>
        <taxon>Lamiales</taxon>
        <taxon>Gesneriaceae</taxon>
        <taxon>Didymocarpoideae</taxon>
        <taxon>Trichosporeae</taxon>
        <taxon>Loxocarpinae</taxon>
        <taxon>Dorcoceras</taxon>
    </lineage>
</organism>
<reference evidence="2 3" key="1">
    <citation type="journal article" date="2015" name="Proc. Natl. Acad. Sci. U.S.A.">
        <title>The resurrection genome of Boea hygrometrica: A blueprint for survival of dehydration.</title>
        <authorList>
            <person name="Xiao L."/>
            <person name="Yang G."/>
            <person name="Zhang L."/>
            <person name="Yang X."/>
            <person name="Zhao S."/>
            <person name="Ji Z."/>
            <person name="Zhou Q."/>
            <person name="Hu M."/>
            <person name="Wang Y."/>
            <person name="Chen M."/>
            <person name="Xu Y."/>
            <person name="Jin H."/>
            <person name="Xiao X."/>
            <person name="Hu G."/>
            <person name="Bao F."/>
            <person name="Hu Y."/>
            <person name="Wan P."/>
            <person name="Li L."/>
            <person name="Deng X."/>
            <person name="Kuang T."/>
            <person name="Xiang C."/>
            <person name="Zhu J.K."/>
            <person name="Oliver M.J."/>
            <person name="He Y."/>
        </authorList>
    </citation>
    <scope>NUCLEOTIDE SEQUENCE [LARGE SCALE GENOMIC DNA]</scope>
    <source>
        <strain evidence="3">cv. XS01</strain>
    </source>
</reference>
<feature type="region of interest" description="Disordered" evidence="1">
    <location>
        <begin position="30"/>
        <end position="74"/>
    </location>
</feature>
<keyword evidence="3" id="KW-1185">Reference proteome</keyword>